<evidence type="ECO:0000313" key="2">
    <source>
        <dbReference type="Proteomes" id="UP001151582"/>
    </source>
</evidence>
<dbReference type="AlphaFoldDB" id="A0A9W8B1F5"/>
<proteinExistence type="predicted"/>
<name>A0A9W8B1F5_9FUNG</name>
<dbReference type="Proteomes" id="UP001151582">
    <property type="component" value="Unassembled WGS sequence"/>
</dbReference>
<reference evidence="1" key="1">
    <citation type="submission" date="2022-07" db="EMBL/GenBank/DDBJ databases">
        <title>Phylogenomic reconstructions and comparative analyses of Kickxellomycotina fungi.</title>
        <authorList>
            <person name="Reynolds N.K."/>
            <person name="Stajich J.E."/>
            <person name="Barry K."/>
            <person name="Grigoriev I.V."/>
            <person name="Crous P."/>
            <person name="Smith M.E."/>
        </authorList>
    </citation>
    <scope>NUCLEOTIDE SEQUENCE</scope>
    <source>
        <strain evidence="1">RSA 567</strain>
    </source>
</reference>
<dbReference type="OrthoDB" id="10282198at2759"/>
<protein>
    <submittedName>
        <fullName evidence="1">Uncharacterized protein</fullName>
    </submittedName>
</protein>
<dbReference type="EMBL" id="JANBQB010000392">
    <property type="protein sequence ID" value="KAJ1976890.1"/>
    <property type="molecule type" value="Genomic_DNA"/>
</dbReference>
<gene>
    <name evidence="1" type="ORF">H4R34_003806</name>
</gene>
<accession>A0A9W8B1F5</accession>
<evidence type="ECO:0000313" key="1">
    <source>
        <dbReference type="EMBL" id="KAJ1976890.1"/>
    </source>
</evidence>
<organism evidence="1 2">
    <name type="scientific">Dimargaris verticillata</name>
    <dbReference type="NCBI Taxonomy" id="2761393"/>
    <lineage>
        <taxon>Eukaryota</taxon>
        <taxon>Fungi</taxon>
        <taxon>Fungi incertae sedis</taxon>
        <taxon>Zoopagomycota</taxon>
        <taxon>Kickxellomycotina</taxon>
        <taxon>Dimargaritomycetes</taxon>
        <taxon>Dimargaritales</taxon>
        <taxon>Dimargaritaceae</taxon>
        <taxon>Dimargaris</taxon>
    </lineage>
</organism>
<sequence length="172" mass="18330">MSDLQEVAAEYVKLRGAESQPATHAKRRQECIEALQHALGKQGAEAKAIFHHLGKPDAMLAGLNGKAVPGDHPANVAMLPGPAVVPTEQTQLAGMVHDISGVHEARNNPGKISIGVPTEPAPDTLLQDNPRASYFLIYHGENSNQGAFFEVDAQTETVKQSGLIPQLQFVAV</sequence>
<comment type="caution">
    <text evidence="1">The sequence shown here is derived from an EMBL/GenBank/DDBJ whole genome shotgun (WGS) entry which is preliminary data.</text>
</comment>
<keyword evidence="2" id="KW-1185">Reference proteome</keyword>